<dbReference type="AlphaFoldDB" id="A0A9J6RGC2"/>
<dbReference type="InterPro" id="IPR016195">
    <property type="entry name" value="Pol/histidinol_Pase-like"/>
</dbReference>
<dbReference type="GO" id="GO:0035312">
    <property type="term" value="F:5'-3' DNA exonuclease activity"/>
    <property type="evidence" value="ECO:0007669"/>
    <property type="project" value="TreeGrafter"/>
</dbReference>
<gene>
    <name evidence="2" type="ORF">OWO01_14845</name>
</gene>
<dbReference type="PANTHER" id="PTHR42924:SF3">
    <property type="entry name" value="POLYMERASE_HISTIDINOL PHOSPHATASE N-TERMINAL DOMAIN-CONTAINING PROTEIN"/>
    <property type="match status" value="1"/>
</dbReference>
<dbReference type="InterPro" id="IPR052018">
    <property type="entry name" value="PHP_domain"/>
</dbReference>
<feature type="domain" description="Polymerase/histidinol phosphatase N-terminal" evidence="1">
    <location>
        <begin position="3"/>
        <end position="83"/>
    </location>
</feature>
<sequence length="256" mass="29470">MRMDFHSHVKISKKSMFMPDYFAEMLHEAEKNGLTAIAMTEHFNTKRFMDIYDYIDQHYSYGNGYYLVEGMRVFPGMEVDVKEVGHILLIGDRADIIAVRVALESHTNPVDFIRFKDLMDLAEGYNLLKIGAHPFRQGTPLTHLPVEQLRRLDAFDLNGKDLYAQGIEPYRERLGEFANKIGLPIVGGSDTHQFLQYGAIYNQLNRNCETVSELKEVIQSGDYQVEVSRDLMLKVKSAALVKKYMKKIVEEHTQLV</sequence>
<organism evidence="2 3">
    <name type="scientific">Natronobacillus azotifigens</name>
    <dbReference type="NCBI Taxonomy" id="472978"/>
    <lineage>
        <taxon>Bacteria</taxon>
        <taxon>Bacillati</taxon>
        <taxon>Bacillota</taxon>
        <taxon>Bacilli</taxon>
        <taxon>Bacillales</taxon>
        <taxon>Bacillaceae</taxon>
        <taxon>Natronobacillus</taxon>
    </lineage>
</organism>
<name>A0A9J6RGC2_9BACI</name>
<reference evidence="2" key="1">
    <citation type="submission" date="2022-11" db="EMBL/GenBank/DDBJ databases">
        <title>WGS of Natronobacillus azotifigens 24KS-1, an anaerobic diazotrophic haloalkaliphile from soda-rich habitats.</title>
        <authorList>
            <person name="Sorokin D.Y."/>
            <person name="Merkel A.Y."/>
        </authorList>
    </citation>
    <scope>NUCLEOTIDE SEQUENCE</scope>
    <source>
        <strain evidence="2">24KS-1</strain>
    </source>
</reference>
<dbReference type="SMART" id="SM00481">
    <property type="entry name" value="POLIIIAc"/>
    <property type="match status" value="1"/>
</dbReference>
<comment type="caution">
    <text evidence="2">The sequence shown here is derived from an EMBL/GenBank/DDBJ whole genome shotgun (WGS) entry which is preliminary data.</text>
</comment>
<evidence type="ECO:0000259" key="1">
    <source>
        <dbReference type="SMART" id="SM00481"/>
    </source>
</evidence>
<protein>
    <submittedName>
        <fullName evidence="2">PHP domain-containing protein</fullName>
    </submittedName>
</protein>
<dbReference type="EMBL" id="JAPRAT010000038">
    <property type="protein sequence ID" value="MCZ0704486.1"/>
    <property type="molecule type" value="Genomic_DNA"/>
</dbReference>
<evidence type="ECO:0000313" key="2">
    <source>
        <dbReference type="EMBL" id="MCZ0704486.1"/>
    </source>
</evidence>
<dbReference type="RefSeq" id="WP_268781259.1">
    <property type="nucleotide sequence ID" value="NZ_JAPRAT010000038.1"/>
</dbReference>
<dbReference type="SUPFAM" id="SSF89550">
    <property type="entry name" value="PHP domain-like"/>
    <property type="match status" value="1"/>
</dbReference>
<dbReference type="PANTHER" id="PTHR42924">
    <property type="entry name" value="EXONUCLEASE"/>
    <property type="match status" value="1"/>
</dbReference>
<dbReference type="Gene3D" id="3.20.20.140">
    <property type="entry name" value="Metal-dependent hydrolases"/>
    <property type="match status" value="1"/>
</dbReference>
<dbReference type="InterPro" id="IPR004013">
    <property type="entry name" value="PHP_dom"/>
</dbReference>
<proteinExistence type="predicted"/>
<dbReference type="Pfam" id="PF02811">
    <property type="entry name" value="PHP"/>
    <property type="match status" value="1"/>
</dbReference>
<keyword evidence="3" id="KW-1185">Reference proteome</keyword>
<dbReference type="Proteomes" id="UP001084197">
    <property type="component" value="Unassembled WGS sequence"/>
</dbReference>
<evidence type="ECO:0000313" key="3">
    <source>
        <dbReference type="Proteomes" id="UP001084197"/>
    </source>
</evidence>
<accession>A0A9J6RGC2</accession>
<dbReference type="GO" id="GO:0004534">
    <property type="term" value="F:5'-3' RNA exonuclease activity"/>
    <property type="evidence" value="ECO:0007669"/>
    <property type="project" value="TreeGrafter"/>
</dbReference>
<dbReference type="InterPro" id="IPR003141">
    <property type="entry name" value="Pol/His_phosphatase_N"/>
</dbReference>